<comment type="caution">
    <text evidence="3">The sequence shown here is derived from an EMBL/GenBank/DDBJ whole genome shotgun (WGS) entry which is preliminary data.</text>
</comment>
<sequence length="183" mass="20690">MLIDSHAHLDMEKFDSDRDQIIDRALSVDVKQIITVGIDIKSSIRAIKLTKSYSSIFASVGIHPHNADNIDKNDLKQIPLIATQEKIVAIGETGLDFFRNLSSRQKQVELFKQQLDIAISLDLPVIIHDREAHEEIFKILLSFNRNGFKGVIHCFSGDYNLAKTFIDMGYYISIPGTVTFRNA</sequence>
<protein>
    <submittedName>
        <fullName evidence="3">Uncharacterized protein</fullName>
    </submittedName>
</protein>
<dbReference type="AlphaFoldDB" id="X0T8J9"/>
<evidence type="ECO:0000313" key="3">
    <source>
        <dbReference type="EMBL" id="GAF72410.1"/>
    </source>
</evidence>
<dbReference type="PROSITE" id="PS01137">
    <property type="entry name" value="TATD_1"/>
    <property type="match status" value="1"/>
</dbReference>
<accession>X0T8J9</accession>
<dbReference type="FunFam" id="3.20.20.140:FF:000005">
    <property type="entry name" value="TatD family hydrolase"/>
    <property type="match status" value="1"/>
</dbReference>
<dbReference type="InterPro" id="IPR001130">
    <property type="entry name" value="TatD-like"/>
</dbReference>
<dbReference type="InterPro" id="IPR018228">
    <property type="entry name" value="DNase_TatD-rel_CS"/>
</dbReference>
<keyword evidence="1" id="KW-0479">Metal-binding</keyword>
<dbReference type="GO" id="GO:0016788">
    <property type="term" value="F:hydrolase activity, acting on ester bonds"/>
    <property type="evidence" value="ECO:0007669"/>
    <property type="project" value="InterPro"/>
</dbReference>
<dbReference type="SUPFAM" id="SSF51556">
    <property type="entry name" value="Metallo-dependent hydrolases"/>
    <property type="match status" value="1"/>
</dbReference>
<gene>
    <name evidence="3" type="ORF">S01H1_17486</name>
</gene>
<dbReference type="Gene3D" id="3.20.20.140">
    <property type="entry name" value="Metal-dependent hydrolases"/>
    <property type="match status" value="1"/>
</dbReference>
<name>X0T8J9_9ZZZZ</name>
<dbReference type="EMBL" id="BARS01009279">
    <property type="protein sequence ID" value="GAF72410.1"/>
    <property type="molecule type" value="Genomic_DNA"/>
</dbReference>
<evidence type="ECO:0000256" key="2">
    <source>
        <dbReference type="ARBA" id="ARBA00022801"/>
    </source>
</evidence>
<keyword evidence="2" id="KW-0378">Hydrolase</keyword>
<dbReference type="PANTHER" id="PTHR46124">
    <property type="entry name" value="D-AMINOACYL-TRNA DEACYLASE"/>
    <property type="match status" value="1"/>
</dbReference>
<organism evidence="3">
    <name type="scientific">marine sediment metagenome</name>
    <dbReference type="NCBI Taxonomy" id="412755"/>
    <lineage>
        <taxon>unclassified sequences</taxon>
        <taxon>metagenomes</taxon>
        <taxon>ecological metagenomes</taxon>
    </lineage>
</organism>
<dbReference type="PANTHER" id="PTHR46124:SF2">
    <property type="entry name" value="D-AMINOACYL-TRNA DEACYLASE"/>
    <property type="match status" value="1"/>
</dbReference>
<dbReference type="InterPro" id="IPR032466">
    <property type="entry name" value="Metal_Hydrolase"/>
</dbReference>
<dbReference type="GO" id="GO:0046872">
    <property type="term" value="F:metal ion binding"/>
    <property type="evidence" value="ECO:0007669"/>
    <property type="project" value="UniProtKB-KW"/>
</dbReference>
<dbReference type="Pfam" id="PF01026">
    <property type="entry name" value="TatD_DNase"/>
    <property type="match status" value="1"/>
</dbReference>
<evidence type="ECO:0000256" key="1">
    <source>
        <dbReference type="ARBA" id="ARBA00022723"/>
    </source>
</evidence>
<reference evidence="3" key="1">
    <citation type="journal article" date="2014" name="Front. Microbiol.">
        <title>High frequency of phylogenetically diverse reductive dehalogenase-homologous genes in deep subseafloor sedimentary metagenomes.</title>
        <authorList>
            <person name="Kawai M."/>
            <person name="Futagami T."/>
            <person name="Toyoda A."/>
            <person name="Takaki Y."/>
            <person name="Nishi S."/>
            <person name="Hori S."/>
            <person name="Arai W."/>
            <person name="Tsubouchi T."/>
            <person name="Morono Y."/>
            <person name="Uchiyama I."/>
            <person name="Ito T."/>
            <person name="Fujiyama A."/>
            <person name="Inagaki F."/>
            <person name="Takami H."/>
        </authorList>
    </citation>
    <scope>NUCLEOTIDE SEQUENCE</scope>
    <source>
        <strain evidence="3">Expedition CK06-06</strain>
    </source>
</reference>
<dbReference type="GO" id="GO:0005829">
    <property type="term" value="C:cytosol"/>
    <property type="evidence" value="ECO:0007669"/>
    <property type="project" value="TreeGrafter"/>
</dbReference>
<dbReference type="CDD" id="cd01310">
    <property type="entry name" value="TatD_DNAse"/>
    <property type="match status" value="1"/>
</dbReference>
<feature type="non-terminal residue" evidence="3">
    <location>
        <position position="183"/>
    </location>
</feature>
<dbReference type="PROSITE" id="PS01090">
    <property type="entry name" value="TATD_2"/>
    <property type="match status" value="1"/>
</dbReference>
<proteinExistence type="predicted"/>